<reference evidence="2" key="1">
    <citation type="journal article" date="2022" name="bioRxiv">
        <title>Deciphering the potential niche of two novel black yeast fungi from a biological soil crust based on their genomes, phenotypes, and melanin regulation.</title>
        <authorList>
            <consortium name="DOE Joint Genome Institute"/>
            <person name="Carr E.C."/>
            <person name="Barton Q."/>
            <person name="Grambo S."/>
            <person name="Sullivan M."/>
            <person name="Renfro C.M."/>
            <person name="Kuo A."/>
            <person name="Pangilinan J."/>
            <person name="Lipzen A."/>
            <person name="Keymanesh K."/>
            <person name="Savage E."/>
            <person name="Barry K."/>
            <person name="Grigoriev I.V."/>
            <person name="Riekhof W.R."/>
            <person name="Harris S.S."/>
        </authorList>
    </citation>
    <scope>NUCLEOTIDE SEQUENCE</scope>
    <source>
        <strain evidence="2">JF 03-4F</strain>
    </source>
</reference>
<evidence type="ECO:0008006" key="4">
    <source>
        <dbReference type="Google" id="ProtNLM"/>
    </source>
</evidence>
<dbReference type="Proteomes" id="UP001203852">
    <property type="component" value="Unassembled WGS sequence"/>
</dbReference>
<keyword evidence="3" id="KW-1185">Reference proteome</keyword>
<protein>
    <recommendedName>
        <fullName evidence="4">Secreted protein</fullName>
    </recommendedName>
</protein>
<evidence type="ECO:0000256" key="1">
    <source>
        <dbReference type="SAM" id="SignalP"/>
    </source>
</evidence>
<organism evidence="2 3">
    <name type="scientific">Exophiala viscosa</name>
    <dbReference type="NCBI Taxonomy" id="2486360"/>
    <lineage>
        <taxon>Eukaryota</taxon>
        <taxon>Fungi</taxon>
        <taxon>Dikarya</taxon>
        <taxon>Ascomycota</taxon>
        <taxon>Pezizomycotina</taxon>
        <taxon>Eurotiomycetes</taxon>
        <taxon>Chaetothyriomycetidae</taxon>
        <taxon>Chaetothyriales</taxon>
        <taxon>Herpotrichiellaceae</taxon>
        <taxon>Exophiala</taxon>
    </lineage>
</organism>
<sequence>MMLTLTRLACSLSIVLFADFMQTPAFHIYFVNLCLKILDERTSKRTQPIYLWRIDLWRCLGNNSHSSTARPGPAATSITNLLVAATTACLCMHLIVSRPSALTLEAFYRLSTQPLHYNKNLPEGL</sequence>
<proteinExistence type="predicted"/>
<name>A0AAN6DPF0_9EURO</name>
<dbReference type="AlphaFoldDB" id="A0AAN6DPF0"/>
<feature type="signal peptide" evidence="1">
    <location>
        <begin position="1"/>
        <end position="25"/>
    </location>
</feature>
<evidence type="ECO:0000313" key="2">
    <source>
        <dbReference type="EMBL" id="KAI1610440.1"/>
    </source>
</evidence>
<gene>
    <name evidence="2" type="ORF">EDD36DRAFT_326284</name>
</gene>
<comment type="caution">
    <text evidence="2">The sequence shown here is derived from an EMBL/GenBank/DDBJ whole genome shotgun (WGS) entry which is preliminary data.</text>
</comment>
<evidence type="ECO:0000313" key="3">
    <source>
        <dbReference type="Proteomes" id="UP001203852"/>
    </source>
</evidence>
<accession>A0AAN6DPF0</accession>
<feature type="chain" id="PRO_5042975533" description="Secreted protein" evidence="1">
    <location>
        <begin position="26"/>
        <end position="125"/>
    </location>
</feature>
<dbReference type="EMBL" id="MU404358">
    <property type="protein sequence ID" value="KAI1610440.1"/>
    <property type="molecule type" value="Genomic_DNA"/>
</dbReference>
<keyword evidence="1" id="KW-0732">Signal</keyword>